<evidence type="ECO:0000259" key="1">
    <source>
        <dbReference type="Pfam" id="PF12724"/>
    </source>
</evidence>
<accession>A0A413Q2E0</accession>
<feature type="domain" description="Flavodoxin" evidence="1">
    <location>
        <begin position="5"/>
        <end position="82"/>
    </location>
</feature>
<dbReference type="GO" id="GO:0006783">
    <property type="term" value="P:heme biosynthetic process"/>
    <property type="evidence" value="ECO:0007669"/>
    <property type="project" value="TreeGrafter"/>
</dbReference>
<dbReference type="InterPro" id="IPR052200">
    <property type="entry name" value="Protoporphyrinogen_IX_DH"/>
</dbReference>
<dbReference type="InterPro" id="IPR026816">
    <property type="entry name" value="Flavodoxin_dom"/>
</dbReference>
<name>A0A413Q2E0_9FIRM</name>
<dbReference type="PANTHER" id="PTHR38030">
    <property type="entry name" value="PROTOPORPHYRINOGEN IX DEHYDROGENASE [MENAQUINONE]"/>
    <property type="match status" value="1"/>
</dbReference>
<gene>
    <name evidence="2" type="ORF">DW967_17260</name>
</gene>
<protein>
    <submittedName>
        <fullName evidence="2">Flavodoxin</fullName>
    </submittedName>
</protein>
<dbReference type="Gene3D" id="3.40.50.360">
    <property type="match status" value="1"/>
</dbReference>
<reference evidence="2 3" key="1">
    <citation type="submission" date="2018-08" db="EMBL/GenBank/DDBJ databases">
        <title>A genome reference for cultivated species of the human gut microbiota.</title>
        <authorList>
            <person name="Zou Y."/>
            <person name="Xue W."/>
            <person name="Luo G."/>
        </authorList>
    </citation>
    <scope>NUCLEOTIDE SEQUENCE [LARGE SCALE GENOMIC DNA]</scope>
    <source>
        <strain evidence="2 3">AM47-6BH</strain>
    </source>
</reference>
<dbReference type="GO" id="GO:0070819">
    <property type="term" value="F:menaquinone-dependent protoporphyrinogen oxidase activity"/>
    <property type="evidence" value="ECO:0007669"/>
    <property type="project" value="TreeGrafter"/>
</dbReference>
<evidence type="ECO:0000313" key="2">
    <source>
        <dbReference type="EMBL" id="RGZ87267.1"/>
    </source>
</evidence>
<dbReference type="InterPro" id="IPR029039">
    <property type="entry name" value="Flavoprotein-like_sf"/>
</dbReference>
<comment type="caution">
    <text evidence="2">The sequence shown here is derived from an EMBL/GenBank/DDBJ whole genome shotgun (WGS) entry which is preliminary data.</text>
</comment>
<dbReference type="AlphaFoldDB" id="A0A413Q2E0"/>
<dbReference type="Proteomes" id="UP000283721">
    <property type="component" value="Unassembled WGS sequence"/>
</dbReference>
<dbReference type="Pfam" id="PF12724">
    <property type="entry name" value="Flavodoxin_5"/>
    <property type="match status" value="1"/>
</dbReference>
<dbReference type="PANTHER" id="PTHR38030:SF2">
    <property type="entry name" value="PROTOPORPHYRINOGEN IX DEHYDROGENASE [QUINONE]"/>
    <property type="match status" value="1"/>
</dbReference>
<proteinExistence type="predicted"/>
<dbReference type="SUPFAM" id="SSF52218">
    <property type="entry name" value="Flavoproteins"/>
    <property type="match status" value="1"/>
</dbReference>
<dbReference type="GO" id="GO:0010181">
    <property type="term" value="F:FMN binding"/>
    <property type="evidence" value="ECO:0007669"/>
    <property type="project" value="TreeGrafter"/>
</dbReference>
<organism evidence="2 3">
    <name type="scientific">Agathobacter rectalis</name>
    <dbReference type="NCBI Taxonomy" id="39491"/>
    <lineage>
        <taxon>Bacteria</taxon>
        <taxon>Bacillati</taxon>
        <taxon>Bacillota</taxon>
        <taxon>Clostridia</taxon>
        <taxon>Lachnospirales</taxon>
        <taxon>Lachnospiraceae</taxon>
        <taxon>Agathobacter</taxon>
    </lineage>
</organism>
<evidence type="ECO:0000313" key="3">
    <source>
        <dbReference type="Proteomes" id="UP000283721"/>
    </source>
</evidence>
<dbReference type="EMBL" id="QSES01000061">
    <property type="protein sequence ID" value="RGZ87267.1"/>
    <property type="molecule type" value="Genomic_DNA"/>
</dbReference>
<sequence>MKTAIVYASVHHGNTKKIIDEIAKTNDVELIDATQTAEKDLSEYDLIGFASGVYGGKFHQSVLKFASVNLTDNKNVFLICTYGGRPVFKSIERVIAYKHDNIVGRFSCKGFDTFGPFKLIGGVSKGHPDEKDLAAAVEFYNGLTEQHITGIINLSKN</sequence>